<comment type="subcellular location">
    <subcellularLocation>
        <location evidence="1">Nucleus</location>
    </subcellularLocation>
</comment>
<keyword evidence="2" id="KW-0479">Metal-binding</keyword>
<dbReference type="InterPro" id="IPR036236">
    <property type="entry name" value="Znf_C2H2_sf"/>
</dbReference>
<dbReference type="PROSITE" id="PS50157">
    <property type="entry name" value="ZINC_FINGER_C2H2_2"/>
    <property type="match status" value="1"/>
</dbReference>
<dbReference type="Proteomes" id="UP000265140">
    <property type="component" value="Chromosome 8"/>
</dbReference>
<name>A0A3P8Y1J0_ESOLU</name>
<protein>
    <recommendedName>
        <fullName evidence="9">C2H2-type domain-containing protein</fullName>
    </recommendedName>
</protein>
<organism evidence="10 11">
    <name type="scientific">Esox lucius</name>
    <name type="common">Northern pike</name>
    <dbReference type="NCBI Taxonomy" id="8010"/>
    <lineage>
        <taxon>Eukaryota</taxon>
        <taxon>Metazoa</taxon>
        <taxon>Chordata</taxon>
        <taxon>Craniata</taxon>
        <taxon>Vertebrata</taxon>
        <taxon>Euteleostomi</taxon>
        <taxon>Actinopterygii</taxon>
        <taxon>Neopterygii</taxon>
        <taxon>Teleostei</taxon>
        <taxon>Protacanthopterygii</taxon>
        <taxon>Esociformes</taxon>
        <taxon>Esocidae</taxon>
        <taxon>Esox</taxon>
    </lineage>
</organism>
<evidence type="ECO:0000313" key="10">
    <source>
        <dbReference type="Ensembl" id="ENSELUP00000010512.2"/>
    </source>
</evidence>
<keyword evidence="5" id="KW-0862">Zinc</keyword>
<reference evidence="10" key="2">
    <citation type="submission" date="2020-02" db="EMBL/GenBank/DDBJ databases">
        <title>Esox lucius (northern pike) genome, fEsoLuc1, primary haplotype.</title>
        <authorList>
            <person name="Myers G."/>
            <person name="Karagic N."/>
            <person name="Meyer A."/>
            <person name="Pippel M."/>
            <person name="Reichard M."/>
            <person name="Winkler S."/>
            <person name="Tracey A."/>
            <person name="Sims Y."/>
            <person name="Howe K."/>
            <person name="Rhie A."/>
            <person name="Formenti G."/>
            <person name="Durbin R."/>
            <person name="Fedrigo O."/>
            <person name="Jarvis E.D."/>
        </authorList>
    </citation>
    <scope>NUCLEOTIDE SEQUENCE [LARGE SCALE GENOMIC DNA]</scope>
</reference>
<dbReference type="GeneTree" id="ENSGT01000000219768"/>
<dbReference type="GO" id="GO:0001228">
    <property type="term" value="F:DNA-binding transcription activator activity, RNA polymerase II-specific"/>
    <property type="evidence" value="ECO:0007669"/>
    <property type="project" value="TreeGrafter"/>
</dbReference>
<evidence type="ECO:0000256" key="2">
    <source>
        <dbReference type="ARBA" id="ARBA00022723"/>
    </source>
</evidence>
<dbReference type="GO" id="GO:0000978">
    <property type="term" value="F:RNA polymerase II cis-regulatory region sequence-specific DNA binding"/>
    <property type="evidence" value="ECO:0007669"/>
    <property type="project" value="TreeGrafter"/>
</dbReference>
<reference evidence="11" key="1">
    <citation type="journal article" date="2014" name="PLoS ONE">
        <title>The genome and linkage map of the northern pike (Esox lucius): conserved synteny revealed between the salmonid sister group and the Neoteleostei.</title>
        <authorList>
            <person name="Rondeau E.B."/>
            <person name="Minkley D.R."/>
            <person name="Leong J.S."/>
            <person name="Messmer A.M."/>
            <person name="Jantzen J.R."/>
            <person name="von Schalburg K.R."/>
            <person name="Lemon C."/>
            <person name="Bird N.H."/>
            <person name="Koop B.F."/>
        </authorList>
    </citation>
    <scope>NUCLEOTIDE SEQUENCE</scope>
</reference>
<evidence type="ECO:0000256" key="7">
    <source>
        <dbReference type="ARBA" id="ARBA00023242"/>
    </source>
</evidence>
<evidence type="ECO:0000313" key="11">
    <source>
        <dbReference type="Proteomes" id="UP000265140"/>
    </source>
</evidence>
<dbReference type="Gene3D" id="3.30.160.60">
    <property type="entry name" value="Classic Zinc Finger"/>
    <property type="match status" value="2"/>
</dbReference>
<dbReference type="InParanoid" id="A0A3P8Y1J0"/>
<evidence type="ECO:0000256" key="5">
    <source>
        <dbReference type="ARBA" id="ARBA00022833"/>
    </source>
</evidence>
<dbReference type="SUPFAM" id="SSF57667">
    <property type="entry name" value="beta-beta-alpha zinc fingers"/>
    <property type="match status" value="1"/>
</dbReference>
<evidence type="ECO:0000259" key="9">
    <source>
        <dbReference type="PROSITE" id="PS50157"/>
    </source>
</evidence>
<evidence type="ECO:0000256" key="4">
    <source>
        <dbReference type="ARBA" id="ARBA00022771"/>
    </source>
</evidence>
<dbReference type="GO" id="GO:0005634">
    <property type="term" value="C:nucleus"/>
    <property type="evidence" value="ECO:0007669"/>
    <property type="project" value="UniProtKB-SubCell"/>
</dbReference>
<dbReference type="SMART" id="SM00355">
    <property type="entry name" value="ZnF_C2H2"/>
    <property type="match status" value="3"/>
</dbReference>
<feature type="domain" description="C2H2-type" evidence="9">
    <location>
        <begin position="246"/>
        <end position="272"/>
    </location>
</feature>
<dbReference type="PANTHER" id="PTHR24376:SF243">
    <property type="entry name" value="C2H2-TYPE DOMAIN-CONTAINING PROTEIN"/>
    <property type="match status" value="1"/>
</dbReference>
<dbReference type="Pfam" id="PF00096">
    <property type="entry name" value="zf-C2H2"/>
    <property type="match status" value="1"/>
</dbReference>
<evidence type="ECO:0000256" key="6">
    <source>
        <dbReference type="ARBA" id="ARBA00023125"/>
    </source>
</evidence>
<dbReference type="Ensembl" id="ENSELUT00000002016.3">
    <property type="protein sequence ID" value="ENSELUP00000010512.2"/>
    <property type="gene ID" value="ENSELUG00000010986.3"/>
</dbReference>
<reference evidence="10" key="3">
    <citation type="submission" date="2025-08" db="UniProtKB">
        <authorList>
            <consortium name="Ensembl"/>
        </authorList>
    </citation>
    <scope>IDENTIFICATION</scope>
</reference>
<evidence type="ECO:0000256" key="1">
    <source>
        <dbReference type="ARBA" id="ARBA00004123"/>
    </source>
</evidence>
<dbReference type="Bgee" id="ENSELUG00000010986">
    <property type="expression patterns" value="Expressed in muscle tissue and 14 other cell types or tissues"/>
</dbReference>
<keyword evidence="4 8" id="KW-0863">Zinc-finger</keyword>
<keyword evidence="11" id="KW-1185">Reference proteome</keyword>
<dbReference type="FunFam" id="3.30.160.60:FF:001450">
    <property type="entry name" value="zinc finger protein 774"/>
    <property type="match status" value="1"/>
</dbReference>
<dbReference type="InterPro" id="IPR013087">
    <property type="entry name" value="Znf_C2H2_type"/>
</dbReference>
<keyword evidence="3" id="KW-0677">Repeat</keyword>
<evidence type="ECO:0000256" key="3">
    <source>
        <dbReference type="ARBA" id="ARBA00022737"/>
    </source>
</evidence>
<evidence type="ECO:0000256" key="8">
    <source>
        <dbReference type="PROSITE-ProRule" id="PRU00042"/>
    </source>
</evidence>
<reference evidence="10" key="4">
    <citation type="submission" date="2025-09" db="UniProtKB">
        <authorList>
            <consortium name="Ensembl"/>
        </authorList>
    </citation>
    <scope>IDENTIFICATION</scope>
</reference>
<keyword evidence="6" id="KW-0238">DNA-binding</keyword>
<dbReference type="AlphaFoldDB" id="A0A3P8Y1J0"/>
<dbReference type="PANTHER" id="PTHR24376">
    <property type="entry name" value="ZINC FINGER PROTEIN"/>
    <property type="match status" value="1"/>
</dbReference>
<proteinExistence type="predicted"/>
<accession>A0A3P8Y1J0</accession>
<keyword evidence="7" id="KW-0539">Nucleus</keyword>
<dbReference type="PROSITE" id="PS00028">
    <property type="entry name" value="ZINC_FINGER_C2H2_1"/>
    <property type="match status" value="1"/>
</dbReference>
<dbReference type="GO" id="GO:0008270">
    <property type="term" value="F:zinc ion binding"/>
    <property type="evidence" value="ECO:0007669"/>
    <property type="project" value="UniProtKB-KW"/>
</dbReference>
<sequence length="318" mass="35539">MLIQFNFCNIWVLCSGSDRSQVESGHHQLKMDPVERYGGYESGRQPEKNQSLHWCEVKEEAEECAIQSSVESCFLYQVLPSPVLVKEESEETSLQPEDKEKSLITVKKEENEDWLKSDDEDVVKVTVPWEALETSPTSSGSDTEDSEMEGDAVQECENHGCVIEDCSRTSLDPGSTGDADDKANPVDIRNSKGVSSFYLCPHCTLGFTIERFFHGHLKRAHPEEYNSMLKSGKIIERKVCPQLPPATCPQCGKSFSSKYMETHLRTHTGEKPYHCGDCGRSFSFAKNVLHYNTHAAIAKPTGHVCSGKKNINLARILG</sequence>